<feature type="chain" id="PRO_5012059627" evidence="1">
    <location>
        <begin position="24"/>
        <end position="108"/>
    </location>
</feature>
<dbReference type="AlphaFoldDB" id="A0A238LEX4"/>
<dbReference type="OrthoDB" id="4736977at2"/>
<keyword evidence="3" id="KW-1185">Reference proteome</keyword>
<name>A0A238LEX4_9RHOB</name>
<organism evidence="2 3">
    <name type="scientific">Flavimaricola marinus</name>
    <dbReference type="NCBI Taxonomy" id="1819565"/>
    <lineage>
        <taxon>Bacteria</taxon>
        <taxon>Pseudomonadati</taxon>
        <taxon>Pseudomonadota</taxon>
        <taxon>Alphaproteobacteria</taxon>
        <taxon>Rhodobacterales</taxon>
        <taxon>Paracoccaceae</taxon>
        <taxon>Flavimaricola</taxon>
    </lineage>
</organism>
<reference evidence="3" key="1">
    <citation type="submission" date="2017-05" db="EMBL/GenBank/DDBJ databases">
        <authorList>
            <person name="Rodrigo-Torres L."/>
            <person name="Arahal R. D."/>
            <person name="Lucena T."/>
        </authorList>
    </citation>
    <scope>NUCLEOTIDE SEQUENCE [LARGE SCALE GENOMIC DNA]</scope>
    <source>
        <strain evidence="3">CECT 8899</strain>
    </source>
</reference>
<evidence type="ECO:0000256" key="1">
    <source>
        <dbReference type="SAM" id="SignalP"/>
    </source>
</evidence>
<proteinExistence type="predicted"/>
<sequence length="108" mass="11850">MFGTSKFIPAVIAAAVLAAPALAQSTESIRVNNRSGMTLYSLHASPTTNSSWENDLLGSRVLNNGQYFDLTIRNVTNCNYDVRMEFTNGQVLTDRVNVCSVGTYNINR</sequence>
<gene>
    <name evidence="2" type="ORF">LOM8899_02331</name>
</gene>
<dbReference type="EMBL" id="FXZK01000004">
    <property type="protein sequence ID" value="SMY08181.1"/>
    <property type="molecule type" value="Genomic_DNA"/>
</dbReference>
<protein>
    <submittedName>
        <fullName evidence="2">Uncharacterized protein</fullName>
    </submittedName>
</protein>
<accession>A0A238LEX4</accession>
<feature type="signal peptide" evidence="1">
    <location>
        <begin position="1"/>
        <end position="23"/>
    </location>
</feature>
<dbReference type="Proteomes" id="UP000201613">
    <property type="component" value="Unassembled WGS sequence"/>
</dbReference>
<dbReference type="RefSeq" id="WP_093992385.1">
    <property type="nucleotide sequence ID" value="NZ_FXZK01000004.1"/>
</dbReference>
<evidence type="ECO:0000313" key="3">
    <source>
        <dbReference type="Proteomes" id="UP000201613"/>
    </source>
</evidence>
<evidence type="ECO:0000313" key="2">
    <source>
        <dbReference type="EMBL" id="SMY08181.1"/>
    </source>
</evidence>
<keyword evidence="1" id="KW-0732">Signal</keyword>